<dbReference type="EMBL" id="PKUN01000010">
    <property type="protein sequence ID" value="PLX61822.1"/>
    <property type="molecule type" value="Genomic_DNA"/>
</dbReference>
<evidence type="ECO:0000313" key="10">
    <source>
        <dbReference type="Proteomes" id="UP000235015"/>
    </source>
</evidence>
<evidence type="ECO:0000256" key="3">
    <source>
        <dbReference type="ARBA" id="ARBA00022448"/>
    </source>
</evidence>
<organism evidence="9 10">
    <name type="scientific">Sedimenticola selenatireducens</name>
    <dbReference type="NCBI Taxonomy" id="191960"/>
    <lineage>
        <taxon>Bacteria</taxon>
        <taxon>Pseudomonadati</taxon>
        <taxon>Pseudomonadota</taxon>
        <taxon>Gammaproteobacteria</taxon>
        <taxon>Chromatiales</taxon>
        <taxon>Sedimenticolaceae</taxon>
        <taxon>Sedimenticola</taxon>
    </lineage>
</organism>
<proteinExistence type="inferred from homology"/>
<dbReference type="PANTHER" id="PTHR11629:SF63">
    <property type="entry name" value="V-TYPE PROTON ATPASE SUBUNIT A"/>
    <property type="match status" value="1"/>
</dbReference>
<evidence type="ECO:0000256" key="5">
    <source>
        <dbReference type="ARBA" id="ARBA00022989"/>
    </source>
</evidence>
<comment type="subcellular location">
    <subcellularLocation>
        <location evidence="1">Membrane</location>
        <topology evidence="1">Multi-pass membrane protein</topology>
    </subcellularLocation>
</comment>
<gene>
    <name evidence="9" type="ORF">C0630_09840</name>
</gene>
<dbReference type="STRING" id="1111735.GCA_000428045_03689"/>
<sequence>MFRPLPMKQVLIQLLADDLPRAALTLAELGVFSPCNKKEFNEHFPNIPGAHYRELYHQACSRLQKIESHITLRPVLSISPTRVISEQELNTTNEWLGEVWERCSSFEEHFRRLTDEEHMLNQLEQTLDNFASLNIDLSLLQGERLFLDLHVGMLPSVNVPKLREAIALADYLLFSYLENSNNTHVIIMGSKGAREQELRSVLDTAGFHALEIPPELDDKPERIRTDLQQRRNAVALERAERQQAMQACGEELRAQLEQSRDLLILAEPFVAMEDAARNLGHLAIISGWVPERELKRVESALHTTLDSPFQITASTPSRAEHREVPTYLPVNWLTSAFSSLVKQYGVPRYGEINPTLIFALSFIAMFGLMFGDVGHGAVIVLAAWLGRKRLKSFTPFVICAGLSATLFGLLYGSLFGYEHLFHAVWIAPLSDPLYMLSMALFWGIGFMVVISLLYIHNRLISGEISHALFDTNGVVSITLYLSVLSGAYNFYQSGSFGWLPAALSIFTLLTLLGFKLIETHAPPGERMLVATIETFETLTGYVSNTLSFLRVAAFSLNHVALAIAVFTLAEMMEGTGHVLMVIGGNLFILILECAIVTIQALRLEYYEGFSRFFSGDGEEFKPLKLSLQGAK</sequence>
<accession>A0A2N6CX11</accession>
<dbReference type="InterPro" id="IPR002490">
    <property type="entry name" value="V-ATPase_116kDa_su"/>
</dbReference>
<keyword evidence="3" id="KW-0813">Transport</keyword>
<feature type="transmembrane region" description="Helical" evidence="8">
    <location>
        <begin position="356"/>
        <end position="386"/>
    </location>
</feature>
<dbReference type="GO" id="GO:0046961">
    <property type="term" value="F:proton-transporting ATPase activity, rotational mechanism"/>
    <property type="evidence" value="ECO:0007669"/>
    <property type="project" value="InterPro"/>
</dbReference>
<comment type="similarity">
    <text evidence="2">Belongs to the V-ATPase 116 kDa subunit family.</text>
</comment>
<keyword evidence="4 8" id="KW-0812">Transmembrane</keyword>
<dbReference type="PANTHER" id="PTHR11629">
    <property type="entry name" value="VACUOLAR PROTON ATPASES"/>
    <property type="match status" value="1"/>
</dbReference>
<feature type="transmembrane region" description="Helical" evidence="8">
    <location>
        <begin position="548"/>
        <end position="569"/>
    </location>
</feature>
<feature type="transmembrane region" description="Helical" evidence="8">
    <location>
        <begin position="434"/>
        <end position="455"/>
    </location>
</feature>
<evidence type="ECO:0000256" key="7">
    <source>
        <dbReference type="ARBA" id="ARBA00023136"/>
    </source>
</evidence>
<feature type="transmembrane region" description="Helical" evidence="8">
    <location>
        <begin position="467"/>
        <end position="491"/>
    </location>
</feature>
<feature type="transmembrane region" description="Helical" evidence="8">
    <location>
        <begin position="393"/>
        <end position="414"/>
    </location>
</feature>
<dbReference type="GO" id="GO:0016471">
    <property type="term" value="C:vacuolar proton-transporting V-type ATPase complex"/>
    <property type="evidence" value="ECO:0007669"/>
    <property type="project" value="TreeGrafter"/>
</dbReference>
<name>A0A2N6CX11_9GAMM</name>
<evidence type="ECO:0000256" key="4">
    <source>
        <dbReference type="ARBA" id="ARBA00022692"/>
    </source>
</evidence>
<feature type="transmembrane region" description="Helical" evidence="8">
    <location>
        <begin position="575"/>
        <end position="601"/>
    </location>
</feature>
<dbReference type="GO" id="GO:0051117">
    <property type="term" value="F:ATPase binding"/>
    <property type="evidence" value="ECO:0007669"/>
    <property type="project" value="TreeGrafter"/>
</dbReference>
<evidence type="ECO:0000256" key="1">
    <source>
        <dbReference type="ARBA" id="ARBA00004141"/>
    </source>
</evidence>
<dbReference type="Pfam" id="PF01496">
    <property type="entry name" value="V_ATPase_I"/>
    <property type="match status" value="2"/>
</dbReference>
<evidence type="ECO:0000256" key="2">
    <source>
        <dbReference type="ARBA" id="ARBA00009904"/>
    </source>
</evidence>
<comment type="caution">
    <text evidence="9">The sequence shown here is derived from an EMBL/GenBank/DDBJ whole genome shotgun (WGS) entry which is preliminary data.</text>
</comment>
<dbReference type="Proteomes" id="UP000235015">
    <property type="component" value="Unassembled WGS sequence"/>
</dbReference>
<keyword evidence="6" id="KW-0406">Ion transport</keyword>
<dbReference type="AlphaFoldDB" id="A0A2N6CX11"/>
<dbReference type="GO" id="GO:0007035">
    <property type="term" value="P:vacuolar acidification"/>
    <property type="evidence" value="ECO:0007669"/>
    <property type="project" value="TreeGrafter"/>
</dbReference>
<evidence type="ECO:0000256" key="8">
    <source>
        <dbReference type="SAM" id="Phobius"/>
    </source>
</evidence>
<evidence type="ECO:0000256" key="6">
    <source>
        <dbReference type="ARBA" id="ARBA00023065"/>
    </source>
</evidence>
<reference evidence="9 10" key="1">
    <citation type="submission" date="2017-11" db="EMBL/GenBank/DDBJ databases">
        <title>Genome-resolved metagenomics identifies genetic mobility, metabolic interactions, and unexpected diversity in perchlorate-reducing communities.</title>
        <authorList>
            <person name="Barnum T.P."/>
            <person name="Figueroa I.A."/>
            <person name="Carlstrom C.I."/>
            <person name="Lucas L.N."/>
            <person name="Engelbrektson A.L."/>
            <person name="Coates J.D."/>
        </authorList>
    </citation>
    <scope>NUCLEOTIDE SEQUENCE [LARGE SCALE GENOMIC DNA]</scope>
    <source>
        <strain evidence="9">BM301</strain>
    </source>
</reference>
<keyword evidence="5 8" id="KW-1133">Transmembrane helix</keyword>
<evidence type="ECO:0000313" key="9">
    <source>
        <dbReference type="EMBL" id="PLX61822.1"/>
    </source>
</evidence>
<protein>
    <submittedName>
        <fullName evidence="9">V-type ATP synthase subunit I</fullName>
    </submittedName>
</protein>
<dbReference type="GO" id="GO:0033179">
    <property type="term" value="C:proton-transporting V-type ATPase, V0 domain"/>
    <property type="evidence" value="ECO:0007669"/>
    <property type="project" value="InterPro"/>
</dbReference>
<feature type="transmembrane region" description="Helical" evidence="8">
    <location>
        <begin position="497"/>
        <end position="517"/>
    </location>
</feature>
<dbReference type="RefSeq" id="WP_273439150.1">
    <property type="nucleotide sequence ID" value="NZ_PKUN01000010.1"/>
</dbReference>
<keyword evidence="7 8" id="KW-0472">Membrane</keyword>